<dbReference type="RefSeq" id="XP_007509385.1">
    <property type="nucleotide sequence ID" value="XM_007509323.1"/>
</dbReference>
<dbReference type="InterPro" id="IPR039515">
    <property type="entry name" value="NOT4_mRING-HC-C4C4"/>
</dbReference>
<evidence type="ECO:0000259" key="5">
    <source>
        <dbReference type="PROSITE" id="PS50102"/>
    </source>
</evidence>
<dbReference type="GeneID" id="19012288"/>
<feature type="region of interest" description="Disordered" evidence="3">
    <location>
        <begin position="1"/>
        <end position="47"/>
    </location>
</feature>
<dbReference type="STRING" id="41875.K8FBZ6"/>
<sequence length="543" mass="58637">MRGVVETRGRGTYHGDGGGNFNNRQGGGGGGNGDHSGEGRDEAYEEEEEEDAETCPLCCNDMDATDLAFKPCKCGYQLCAWCWHQIMEVGFGETVGKCPACRQDYDQDLLEFDAEQVASLTDASSAQQRRERGGGGGGNYSSSSSSLSSLQHHHHHHHHGSRSYRYQNHPHSRYAENYDGAGGEGENNIVFGGGRGRGRGRGGRRGGVLFGGGGRGRGRGRGGGEFDGNFGGGGGGYSSYDPNAPIDSSRKHLVNVRVIQRNLVYVVGIPTAMCKEEILRKAEYFGKYGSIIKLQVSCPTAPANGSGNDDSNAGNLAGCAYVTFEAEADAETCIQCIDGVPAHPDGTGRPLRACHGTTKYCNAFLRNFPCGNPECLYLHVVGEKEDSFTKEEMLASYREKKKAMFKGASTNFKSGKSGRSKDNVSTVNAANKNRLENLKLNNAHKKNSKRFPTNINSNIEVDEDNDNNTNANDVDEGGRDRRNVHHTVNNLRQNKTKFGERDGGKAMGNRKNLPGGREKGSSSLRDIPAPRKIVVPPKKGDQA</sequence>
<dbReference type="Pfam" id="PF14570">
    <property type="entry name" value="zf-RING_4"/>
    <property type="match status" value="1"/>
</dbReference>
<dbReference type="GO" id="GO:0016567">
    <property type="term" value="P:protein ubiquitination"/>
    <property type="evidence" value="ECO:0007669"/>
    <property type="project" value="TreeGrafter"/>
</dbReference>
<feature type="region of interest" description="Disordered" evidence="3">
    <location>
        <begin position="444"/>
        <end position="543"/>
    </location>
</feature>
<dbReference type="InterPro" id="IPR034261">
    <property type="entry name" value="CNOT4_RRM"/>
</dbReference>
<dbReference type="InterPro" id="IPR001841">
    <property type="entry name" value="Znf_RING"/>
</dbReference>
<dbReference type="InterPro" id="IPR003954">
    <property type="entry name" value="RRM_euk-type"/>
</dbReference>
<evidence type="ECO:0000256" key="1">
    <source>
        <dbReference type="PROSITE-ProRule" id="PRU00175"/>
    </source>
</evidence>
<evidence type="ECO:0008006" key="8">
    <source>
        <dbReference type="Google" id="ProtNLM"/>
    </source>
</evidence>
<dbReference type="AlphaFoldDB" id="K8FBZ6"/>
<feature type="region of interest" description="Disordered" evidence="3">
    <location>
        <begin position="119"/>
        <end position="167"/>
    </location>
</feature>
<evidence type="ECO:0000256" key="2">
    <source>
        <dbReference type="PROSITE-ProRule" id="PRU00176"/>
    </source>
</evidence>
<feature type="compositionally biased region" description="Gly residues" evidence="3">
    <location>
        <begin position="12"/>
        <end position="34"/>
    </location>
</feature>
<keyword evidence="1" id="KW-0479">Metal-binding</keyword>
<dbReference type="InterPro" id="IPR013083">
    <property type="entry name" value="Znf_RING/FYVE/PHD"/>
</dbReference>
<dbReference type="SMART" id="SM00361">
    <property type="entry name" value="RRM_1"/>
    <property type="match status" value="1"/>
</dbReference>
<accession>K8FBZ6</accession>
<dbReference type="CDD" id="cd12438">
    <property type="entry name" value="RRM_CNOT4"/>
    <property type="match status" value="1"/>
</dbReference>
<dbReference type="SUPFAM" id="SSF54928">
    <property type="entry name" value="RNA-binding domain, RBD"/>
    <property type="match status" value="1"/>
</dbReference>
<dbReference type="InterPro" id="IPR012677">
    <property type="entry name" value="Nucleotide-bd_a/b_plait_sf"/>
</dbReference>
<dbReference type="GO" id="GO:0004842">
    <property type="term" value="F:ubiquitin-protein transferase activity"/>
    <property type="evidence" value="ECO:0007669"/>
    <property type="project" value="InterPro"/>
</dbReference>
<dbReference type="InterPro" id="IPR035979">
    <property type="entry name" value="RBD_domain_sf"/>
</dbReference>
<dbReference type="Gene3D" id="3.30.40.10">
    <property type="entry name" value="Zinc/RING finger domain, C3HC4 (zinc finger)"/>
    <property type="match status" value="1"/>
</dbReference>
<keyword evidence="1" id="KW-0863">Zinc-finger</keyword>
<dbReference type="EMBL" id="FO082266">
    <property type="protein sequence ID" value="CCO19188.1"/>
    <property type="molecule type" value="Genomic_DNA"/>
</dbReference>
<keyword evidence="2" id="KW-0694">RNA-binding</keyword>
<evidence type="ECO:0000259" key="4">
    <source>
        <dbReference type="PROSITE" id="PS50089"/>
    </source>
</evidence>
<dbReference type="InterPro" id="IPR039780">
    <property type="entry name" value="Mot2"/>
</dbReference>
<evidence type="ECO:0000313" key="7">
    <source>
        <dbReference type="Proteomes" id="UP000198341"/>
    </source>
</evidence>
<dbReference type="InterPro" id="IPR000504">
    <property type="entry name" value="RRM_dom"/>
</dbReference>
<feature type="compositionally biased region" description="Gly residues" evidence="3">
    <location>
        <begin position="205"/>
        <end position="225"/>
    </location>
</feature>
<dbReference type="KEGG" id="bpg:Bathy13g00130"/>
<name>K8FBZ6_9CHLO</name>
<dbReference type="PANTHER" id="PTHR12603">
    <property type="entry name" value="CCR4-NOT TRANSCRIPTION COMPLEX RELATED"/>
    <property type="match status" value="1"/>
</dbReference>
<feature type="domain" description="RING-type" evidence="4">
    <location>
        <begin position="55"/>
        <end position="102"/>
    </location>
</feature>
<dbReference type="Gene3D" id="3.30.70.330">
    <property type="match status" value="1"/>
</dbReference>
<dbReference type="OrthoDB" id="498260at2759"/>
<feature type="compositionally biased region" description="Low complexity" evidence="3">
    <location>
        <begin position="140"/>
        <end position="150"/>
    </location>
</feature>
<feature type="compositionally biased region" description="Basic residues" evidence="3">
    <location>
        <begin position="151"/>
        <end position="167"/>
    </location>
</feature>
<protein>
    <recommendedName>
        <fullName evidence="8">CCR4-NOT transcription complex subunit 4</fullName>
    </recommendedName>
</protein>
<dbReference type="SUPFAM" id="SSF57850">
    <property type="entry name" value="RING/U-box"/>
    <property type="match status" value="1"/>
</dbReference>
<dbReference type="PANTHER" id="PTHR12603:SF0">
    <property type="entry name" value="CCR4-NOT TRANSCRIPTION COMPLEX SUBUNIT 4"/>
    <property type="match status" value="1"/>
</dbReference>
<keyword evidence="1" id="KW-0862">Zinc</keyword>
<dbReference type="PROSITE" id="PS50089">
    <property type="entry name" value="ZF_RING_2"/>
    <property type="match status" value="1"/>
</dbReference>
<reference evidence="6 7" key="1">
    <citation type="submission" date="2011-10" db="EMBL/GenBank/DDBJ databases">
        <authorList>
            <person name="Genoscope - CEA"/>
        </authorList>
    </citation>
    <scope>NUCLEOTIDE SEQUENCE [LARGE SCALE GENOMIC DNA]</scope>
    <source>
        <strain evidence="6 7">RCC 1105</strain>
    </source>
</reference>
<keyword evidence="7" id="KW-1185">Reference proteome</keyword>
<dbReference type="CDD" id="cd16618">
    <property type="entry name" value="mRING-HC-C4C4_CNOT4"/>
    <property type="match status" value="1"/>
</dbReference>
<dbReference type="GO" id="GO:0030014">
    <property type="term" value="C:CCR4-NOT complex"/>
    <property type="evidence" value="ECO:0007669"/>
    <property type="project" value="InterPro"/>
</dbReference>
<organism evidence="6 7">
    <name type="scientific">Bathycoccus prasinos</name>
    <dbReference type="NCBI Taxonomy" id="41875"/>
    <lineage>
        <taxon>Eukaryota</taxon>
        <taxon>Viridiplantae</taxon>
        <taxon>Chlorophyta</taxon>
        <taxon>Mamiellophyceae</taxon>
        <taxon>Mamiellales</taxon>
        <taxon>Bathycoccaceae</taxon>
        <taxon>Bathycoccus</taxon>
    </lineage>
</organism>
<proteinExistence type="predicted"/>
<dbReference type="Proteomes" id="UP000198341">
    <property type="component" value="Chromosome 13"/>
</dbReference>
<evidence type="ECO:0000313" key="6">
    <source>
        <dbReference type="EMBL" id="CCO19188.1"/>
    </source>
</evidence>
<feature type="domain" description="RRM" evidence="5">
    <location>
        <begin position="262"/>
        <end position="358"/>
    </location>
</feature>
<dbReference type="GO" id="GO:0003723">
    <property type="term" value="F:RNA binding"/>
    <property type="evidence" value="ECO:0007669"/>
    <property type="project" value="UniProtKB-UniRule"/>
</dbReference>
<evidence type="ECO:0000256" key="3">
    <source>
        <dbReference type="SAM" id="MobiDB-lite"/>
    </source>
</evidence>
<gene>
    <name evidence="6" type="ordered locus">Bathy13g00130</name>
</gene>
<dbReference type="eggNOG" id="KOG2068">
    <property type="taxonomic scope" value="Eukaryota"/>
</dbReference>
<dbReference type="GO" id="GO:0008270">
    <property type="term" value="F:zinc ion binding"/>
    <property type="evidence" value="ECO:0007669"/>
    <property type="project" value="UniProtKB-KW"/>
</dbReference>
<dbReference type="PROSITE" id="PS50102">
    <property type="entry name" value="RRM"/>
    <property type="match status" value="1"/>
</dbReference>
<feature type="region of interest" description="Disordered" evidence="3">
    <location>
        <begin position="193"/>
        <end position="225"/>
    </location>
</feature>